<reference evidence="7" key="1">
    <citation type="submission" date="2021-10" db="EMBL/GenBank/DDBJ databases">
        <title>De novo Genome Assembly of Clathrus columnatus (Basidiomycota, Fungi) Using Illumina and Nanopore Sequence Data.</title>
        <authorList>
            <person name="Ogiso-Tanaka E."/>
            <person name="Itagaki H."/>
            <person name="Hosoya T."/>
            <person name="Hosaka K."/>
        </authorList>
    </citation>
    <scope>NUCLEOTIDE SEQUENCE</scope>
    <source>
        <strain evidence="7">MO-923</strain>
    </source>
</reference>
<evidence type="ECO:0000256" key="4">
    <source>
        <dbReference type="ARBA" id="ARBA00022989"/>
    </source>
</evidence>
<dbReference type="Gene3D" id="1.20.1720.10">
    <property type="entry name" value="Multidrug resistance protein D"/>
    <property type="match status" value="1"/>
</dbReference>
<gene>
    <name evidence="7" type="ORF">Clacol_002705</name>
</gene>
<comment type="caution">
    <text evidence="7">The sequence shown here is derived from an EMBL/GenBank/DDBJ whole genome shotgun (WGS) entry which is preliminary data.</text>
</comment>
<proteinExistence type="predicted"/>
<evidence type="ECO:0000256" key="1">
    <source>
        <dbReference type="ARBA" id="ARBA00004141"/>
    </source>
</evidence>
<dbReference type="Pfam" id="PF07690">
    <property type="entry name" value="MFS_1"/>
    <property type="match status" value="1"/>
</dbReference>
<evidence type="ECO:0008006" key="9">
    <source>
        <dbReference type="Google" id="ProtNLM"/>
    </source>
</evidence>
<evidence type="ECO:0000313" key="7">
    <source>
        <dbReference type="EMBL" id="GJJ08487.1"/>
    </source>
</evidence>
<dbReference type="AlphaFoldDB" id="A0AAV5A4U6"/>
<dbReference type="PANTHER" id="PTHR42718">
    <property type="entry name" value="MAJOR FACILITATOR SUPERFAMILY MULTIDRUG TRANSPORTER MFSC"/>
    <property type="match status" value="1"/>
</dbReference>
<feature type="transmembrane region" description="Helical" evidence="6">
    <location>
        <begin position="138"/>
        <end position="164"/>
    </location>
</feature>
<dbReference type="EMBL" id="BPWL01000003">
    <property type="protein sequence ID" value="GJJ08487.1"/>
    <property type="molecule type" value="Genomic_DNA"/>
</dbReference>
<dbReference type="InterPro" id="IPR036259">
    <property type="entry name" value="MFS_trans_sf"/>
</dbReference>
<keyword evidence="2" id="KW-0813">Transport</keyword>
<evidence type="ECO:0000256" key="6">
    <source>
        <dbReference type="SAM" id="Phobius"/>
    </source>
</evidence>
<dbReference type="Proteomes" id="UP001050691">
    <property type="component" value="Unassembled WGS sequence"/>
</dbReference>
<evidence type="ECO:0000256" key="2">
    <source>
        <dbReference type="ARBA" id="ARBA00022448"/>
    </source>
</evidence>
<keyword evidence="5 6" id="KW-0472">Membrane</keyword>
<keyword evidence="8" id="KW-1185">Reference proteome</keyword>
<evidence type="ECO:0000256" key="3">
    <source>
        <dbReference type="ARBA" id="ARBA00022692"/>
    </source>
</evidence>
<dbReference type="GO" id="GO:0016020">
    <property type="term" value="C:membrane"/>
    <property type="evidence" value="ECO:0007669"/>
    <property type="project" value="UniProtKB-SubCell"/>
</dbReference>
<dbReference type="InterPro" id="IPR011701">
    <property type="entry name" value="MFS"/>
</dbReference>
<dbReference type="PANTHER" id="PTHR42718:SF9">
    <property type="entry name" value="MAJOR FACILITATOR SUPERFAMILY MULTIDRUG TRANSPORTER MFSC"/>
    <property type="match status" value="1"/>
</dbReference>
<feature type="transmembrane region" description="Helical" evidence="6">
    <location>
        <begin position="366"/>
        <end position="385"/>
    </location>
</feature>
<feature type="transmembrane region" description="Helical" evidence="6">
    <location>
        <begin position="206"/>
        <end position="228"/>
    </location>
</feature>
<dbReference type="GO" id="GO:0022857">
    <property type="term" value="F:transmembrane transporter activity"/>
    <property type="evidence" value="ECO:0007669"/>
    <property type="project" value="InterPro"/>
</dbReference>
<feature type="transmembrane region" description="Helical" evidence="6">
    <location>
        <begin position="420"/>
        <end position="442"/>
    </location>
</feature>
<name>A0AAV5A4U6_9AGAM</name>
<evidence type="ECO:0000313" key="8">
    <source>
        <dbReference type="Proteomes" id="UP001050691"/>
    </source>
</evidence>
<keyword evidence="4 6" id="KW-1133">Transmembrane helix</keyword>
<comment type="subcellular location">
    <subcellularLocation>
        <location evidence="1">Membrane</location>
        <topology evidence="1">Multi-pass membrane protein</topology>
    </subcellularLocation>
</comment>
<dbReference type="SUPFAM" id="SSF103473">
    <property type="entry name" value="MFS general substrate transporter"/>
    <property type="match status" value="1"/>
</dbReference>
<feature type="transmembrane region" description="Helical" evidence="6">
    <location>
        <begin position="397"/>
        <end position="414"/>
    </location>
</feature>
<feature type="transmembrane region" description="Helical" evidence="6">
    <location>
        <begin position="272"/>
        <end position="289"/>
    </location>
</feature>
<organism evidence="7 8">
    <name type="scientific">Clathrus columnatus</name>
    <dbReference type="NCBI Taxonomy" id="1419009"/>
    <lineage>
        <taxon>Eukaryota</taxon>
        <taxon>Fungi</taxon>
        <taxon>Dikarya</taxon>
        <taxon>Basidiomycota</taxon>
        <taxon>Agaricomycotina</taxon>
        <taxon>Agaricomycetes</taxon>
        <taxon>Phallomycetidae</taxon>
        <taxon>Phallales</taxon>
        <taxon>Clathraceae</taxon>
        <taxon>Clathrus</taxon>
    </lineage>
</organism>
<feature type="transmembrane region" description="Helical" evidence="6">
    <location>
        <begin position="240"/>
        <end position="260"/>
    </location>
</feature>
<feature type="transmembrane region" description="Helical" evidence="6">
    <location>
        <begin position="176"/>
        <end position="200"/>
    </location>
</feature>
<accession>A0AAV5A4U6</accession>
<keyword evidence="3 6" id="KW-0812">Transmembrane</keyword>
<dbReference type="Gene3D" id="1.20.1250.20">
    <property type="entry name" value="MFS general substrate transporter like domains"/>
    <property type="match status" value="2"/>
</dbReference>
<sequence>MNDILGVFGRYNAGQLHIRPRSFMDVKTQLAPEPLGISTPRNISTPTIAINNELDGVELEGKAELEAEKCHPDYSEPPETIDISTESLKGFQKVLLLGLLCSAQFFDIFNAASVIIALPEISNDIHFTSGALQWVLSAYTLTFAASFLLAGAALTFPSALAMIVKHYPDPTEQSRALAIFGGFGAIGNVVGFVLGGIITARLTWRWIFYIAAIIVTPFSILSFFVLPKHLVNENHRQRKLDWQGVVALAGGLILFVYGLTDGNNAGWKKPQIIVTLVFSIVLVLGFFFIERFVNDPAVPPSTWRIHNFMPLFVYCWRYELPPHDVDKSNKREFSLYWFVNGIEIQFIQIFQVGAPFDFWGWSPLNAAIHCLPIGITAGICVSLAGRLVLALPRKFQLVFAQTLMGVSAILFVFADTPDKYWTHVLPGMIICMIGTAVGYVSVNVFIMASAPKGQEGVIGAMMNTAFQLGATVGLASKVEFPHIGVSFY</sequence>
<evidence type="ECO:0000256" key="5">
    <source>
        <dbReference type="ARBA" id="ARBA00023136"/>
    </source>
</evidence>
<protein>
    <recommendedName>
        <fullName evidence="9">Major facilitator superfamily (MFS) profile domain-containing protein</fullName>
    </recommendedName>
</protein>